<dbReference type="HOGENOM" id="CLU_094982_2_2_1"/>
<dbReference type="AlphaFoldDB" id="D5G3W2"/>
<feature type="domain" description="PurE" evidence="5">
    <location>
        <begin position="1"/>
        <end position="148"/>
    </location>
</feature>
<evidence type="ECO:0000313" key="6">
    <source>
        <dbReference type="EMBL" id="CAZ79205.1"/>
    </source>
</evidence>
<evidence type="ECO:0000313" key="7">
    <source>
        <dbReference type="Proteomes" id="UP000006911"/>
    </source>
</evidence>
<keyword evidence="4" id="KW-0413">Isomerase</keyword>
<dbReference type="FunFam" id="3.40.50.1970:FF:000013">
    <property type="entry name" value="Phosphoribosylaminoimidazole carboxylase"/>
    <property type="match status" value="1"/>
</dbReference>
<dbReference type="InterPro" id="IPR000031">
    <property type="entry name" value="PurE_dom"/>
</dbReference>
<evidence type="ECO:0000256" key="1">
    <source>
        <dbReference type="ARBA" id="ARBA00004747"/>
    </source>
</evidence>
<dbReference type="NCBIfam" id="TIGR01162">
    <property type="entry name" value="purE"/>
    <property type="match status" value="1"/>
</dbReference>
<dbReference type="Proteomes" id="UP000006911">
    <property type="component" value="Unassembled WGS sequence"/>
</dbReference>
<evidence type="ECO:0000256" key="2">
    <source>
        <dbReference type="ARBA" id="ARBA00012329"/>
    </source>
</evidence>
<dbReference type="EMBL" id="FN429986">
    <property type="protein sequence ID" value="CAZ79205.1"/>
    <property type="molecule type" value="Genomic_DNA"/>
</dbReference>
<evidence type="ECO:0000256" key="4">
    <source>
        <dbReference type="ARBA" id="ARBA00023235"/>
    </source>
</evidence>
<name>D5G3W2_TUBMM</name>
<keyword evidence="7" id="KW-1185">Reference proteome</keyword>
<proteinExistence type="inferred from homology"/>
<dbReference type="PIRSF" id="PIRSF001338">
    <property type="entry name" value="AIR_carboxylase"/>
    <property type="match status" value="1"/>
</dbReference>
<dbReference type="Gene3D" id="3.40.50.1970">
    <property type="match status" value="1"/>
</dbReference>
<dbReference type="GO" id="GO:0004638">
    <property type="term" value="F:phosphoribosylaminoimidazole carboxylase activity"/>
    <property type="evidence" value="ECO:0007669"/>
    <property type="project" value="UniProtKB-EC"/>
</dbReference>
<protein>
    <recommendedName>
        <fullName evidence="2">phosphoribosylaminoimidazole carboxylase</fullName>
        <ecNumber evidence="2">4.1.1.21</ecNumber>
    </recommendedName>
</protein>
<dbReference type="PANTHER" id="PTHR23046:SF2">
    <property type="entry name" value="PHOSPHORIBOSYLAMINOIMIDAZOLE CARBOXYLASE"/>
    <property type="match status" value="1"/>
</dbReference>
<dbReference type="GO" id="GO:0006189">
    <property type="term" value="P:'de novo' IMP biosynthetic process"/>
    <property type="evidence" value="ECO:0007669"/>
    <property type="project" value="UniProtKB-UniPathway"/>
</dbReference>
<dbReference type="SUPFAM" id="SSF52255">
    <property type="entry name" value="N5-CAIR mutase (phosphoribosylaminoimidazole carboxylase, PurE)"/>
    <property type="match status" value="1"/>
</dbReference>
<dbReference type="PANTHER" id="PTHR23046">
    <property type="entry name" value="PHOSPHORIBOSYLAMINOIMIDAZOLE CARBOXYLASE CATALYTIC SUBUNIT"/>
    <property type="match status" value="1"/>
</dbReference>
<dbReference type="InterPro" id="IPR024694">
    <property type="entry name" value="PurE_prokaryotes"/>
</dbReference>
<dbReference type="HAMAP" id="MF_01929">
    <property type="entry name" value="PurE_classI"/>
    <property type="match status" value="1"/>
</dbReference>
<reference evidence="6 7" key="1">
    <citation type="journal article" date="2010" name="Nature">
        <title>Perigord black truffle genome uncovers evolutionary origins and mechanisms of symbiosis.</title>
        <authorList>
            <person name="Martin F."/>
            <person name="Kohler A."/>
            <person name="Murat C."/>
            <person name="Balestrini R."/>
            <person name="Coutinho P.M."/>
            <person name="Jaillon O."/>
            <person name="Montanini B."/>
            <person name="Morin E."/>
            <person name="Noel B."/>
            <person name="Percudani R."/>
            <person name="Porcel B."/>
            <person name="Rubini A."/>
            <person name="Amicucci A."/>
            <person name="Amselem J."/>
            <person name="Anthouard V."/>
            <person name="Arcioni S."/>
            <person name="Artiguenave F."/>
            <person name="Aury J.M."/>
            <person name="Ballario P."/>
            <person name="Bolchi A."/>
            <person name="Brenna A."/>
            <person name="Brun A."/>
            <person name="Buee M."/>
            <person name="Cantarel B."/>
            <person name="Chevalier G."/>
            <person name="Couloux A."/>
            <person name="Da Silva C."/>
            <person name="Denoeud F."/>
            <person name="Duplessis S."/>
            <person name="Ghignone S."/>
            <person name="Hilselberger B."/>
            <person name="Iotti M."/>
            <person name="Marcais B."/>
            <person name="Mello A."/>
            <person name="Miranda M."/>
            <person name="Pacioni G."/>
            <person name="Quesneville H."/>
            <person name="Riccioni C."/>
            <person name="Ruotolo R."/>
            <person name="Splivallo R."/>
            <person name="Stocchi V."/>
            <person name="Tisserant E."/>
            <person name="Viscomi A.R."/>
            <person name="Zambonelli A."/>
            <person name="Zampieri E."/>
            <person name="Henrissat B."/>
            <person name="Lebrun M.H."/>
            <person name="Paolocci F."/>
            <person name="Bonfante P."/>
            <person name="Ottonello S."/>
            <person name="Wincker P."/>
        </authorList>
    </citation>
    <scope>NUCLEOTIDE SEQUENCE [LARGE SCALE GENOMIC DNA]</scope>
    <source>
        <strain evidence="6 7">Mel28</strain>
    </source>
</reference>
<dbReference type="InParanoid" id="D5G3W2"/>
<dbReference type="RefSeq" id="XP_002835084.1">
    <property type="nucleotide sequence ID" value="XM_002835038.1"/>
</dbReference>
<dbReference type="InterPro" id="IPR033747">
    <property type="entry name" value="PurE_ClassI"/>
</dbReference>
<evidence type="ECO:0000259" key="5">
    <source>
        <dbReference type="SMART" id="SM01001"/>
    </source>
</evidence>
<dbReference type="KEGG" id="tml:GSTUM_00003826001"/>
<sequence length="167" mass="17695">MGSDSDLPVMKAGAEILKKFGVEYEVTIVSAHRTPDRMTTFAKSARDRGLRAIISGAGGAAHLPGMVAAMTTLPVIGVPVKGSTLDGVDSLHSIVQMPRGVPVATVAINNSTNAALLALRIVSTENSELGREIRDKLDKYVSDMESEVMAKVEKLESGGWEAYAVKK</sequence>
<dbReference type="UniPathway" id="UPA00074">
    <property type="reaction ID" value="UER00130"/>
</dbReference>
<gene>
    <name evidence="6" type="ORF">GSTUM_00003826001</name>
</gene>
<dbReference type="eggNOG" id="KOG2835">
    <property type="taxonomic scope" value="Eukaryota"/>
</dbReference>
<evidence type="ECO:0000256" key="3">
    <source>
        <dbReference type="ARBA" id="ARBA00022755"/>
    </source>
</evidence>
<organism evidence="6 7">
    <name type="scientific">Tuber melanosporum (strain Mel28)</name>
    <name type="common">Perigord black truffle</name>
    <dbReference type="NCBI Taxonomy" id="656061"/>
    <lineage>
        <taxon>Eukaryota</taxon>
        <taxon>Fungi</taxon>
        <taxon>Dikarya</taxon>
        <taxon>Ascomycota</taxon>
        <taxon>Pezizomycotina</taxon>
        <taxon>Pezizomycetes</taxon>
        <taxon>Pezizales</taxon>
        <taxon>Tuberaceae</taxon>
        <taxon>Tuber</taxon>
    </lineage>
</organism>
<dbReference type="OMA" id="SDWPVME"/>
<dbReference type="GO" id="GO:0016853">
    <property type="term" value="F:isomerase activity"/>
    <property type="evidence" value="ECO:0007669"/>
    <property type="project" value="UniProtKB-KW"/>
</dbReference>
<keyword evidence="3" id="KW-0658">Purine biosynthesis</keyword>
<accession>D5G3W2</accession>
<comment type="pathway">
    <text evidence="1">Purine metabolism; IMP biosynthesis via de novo pathway; 5-amino-1-(5-phospho-D-ribosyl)imidazole-4-carboxylate from 5-amino-1-(5-phospho-D-ribosyl)imidazole (carboxylase route): step 1/1.</text>
</comment>
<dbReference type="EC" id="4.1.1.21" evidence="2"/>
<dbReference type="SMART" id="SM01001">
    <property type="entry name" value="AIRC"/>
    <property type="match status" value="1"/>
</dbReference>
<dbReference type="GeneID" id="9187143"/>
<dbReference type="STRING" id="656061.D5G3W2"/>
<dbReference type="Pfam" id="PF00731">
    <property type="entry name" value="AIRC"/>
    <property type="match status" value="1"/>
</dbReference>